<evidence type="ECO:0000313" key="4">
    <source>
        <dbReference type="EMBL" id="SFZ81215.1"/>
    </source>
</evidence>
<dbReference type="Proteomes" id="UP000183447">
    <property type="component" value="Unassembled WGS sequence"/>
</dbReference>
<keyword evidence="2" id="KW-0436">Ligase</keyword>
<feature type="domain" description="AMP-dependent synthetase/ligase" evidence="3">
    <location>
        <begin position="49"/>
        <end position="427"/>
    </location>
</feature>
<protein>
    <submittedName>
        <fullName evidence="4">Feruloyl-CoA synthase</fullName>
    </submittedName>
</protein>
<organism evidence="4 5">
    <name type="scientific">Devosia enhydra</name>
    <dbReference type="NCBI Taxonomy" id="665118"/>
    <lineage>
        <taxon>Bacteria</taxon>
        <taxon>Pseudomonadati</taxon>
        <taxon>Pseudomonadota</taxon>
        <taxon>Alphaproteobacteria</taxon>
        <taxon>Hyphomicrobiales</taxon>
        <taxon>Devosiaceae</taxon>
        <taxon>Devosia</taxon>
    </lineage>
</organism>
<dbReference type="GO" id="GO:0031956">
    <property type="term" value="F:medium-chain fatty acid-CoA ligase activity"/>
    <property type="evidence" value="ECO:0007669"/>
    <property type="project" value="TreeGrafter"/>
</dbReference>
<dbReference type="SUPFAM" id="SSF56801">
    <property type="entry name" value="Acetyl-CoA synthetase-like"/>
    <property type="match status" value="1"/>
</dbReference>
<keyword evidence="5" id="KW-1185">Reference proteome</keyword>
<evidence type="ECO:0000256" key="1">
    <source>
        <dbReference type="ARBA" id="ARBA00006432"/>
    </source>
</evidence>
<sequence>MEDGQPALRAVRMGTLRVTMERDPGGVIRLASPDALPEPARSMPQRIAYWAERTPDAVMIADRGENGWRTASYADVARRIRPLAQALLDAGLSAERPLVILSGNRIEHALLGYAAMLAGIPHAPLSPAYSLVSKDFGKLRYILDLLNPGMVYAEDGAAFGPAIEAVVPADTAVVVSRNPLPGRPSQLLSDLETTAPTPALDAAAAAIGPDTIAKFLFTSGSTGSPKAVITTQRMLTTNQEMIRHALAFLADEPPILIDWMPWNHVAGGSHNLGIAVYNGGAFYIDDGQPTPQNIGRTIRNLSEVSPHVYFNVPKGYEMLIEPLRTNAALRESFFKNLKLLQYAGAGLSQYVWDGLDAAARDATGERIMMITGYGSTETAPFAFTTTWPVERAGMVGLPAPGLEIKLVPDGEKMELRLRGPNVTPGYWKDAEKTAQAFDAEGYYCIGDALKFADPDDVSKGFVFDGRVSEDFKLATGTWVNMAAVRGAALAAATPLARDLVLTGLDRNHIGALIFPDLEACRRLAGLPEGSAPAEIAGHPSVRAAFEDKLGALALKATGSSNHLARAILLALPPQMDKSEVTDKGSINQRAVMAARAAQVEDLYRDPPPPHVLVFPRKVN</sequence>
<proteinExistence type="inferred from homology"/>
<evidence type="ECO:0000259" key="3">
    <source>
        <dbReference type="Pfam" id="PF00501"/>
    </source>
</evidence>
<dbReference type="PANTHER" id="PTHR43201:SF5">
    <property type="entry name" value="MEDIUM-CHAIN ACYL-COA LIGASE ACSF2, MITOCHONDRIAL"/>
    <property type="match status" value="1"/>
</dbReference>
<dbReference type="PANTHER" id="PTHR43201">
    <property type="entry name" value="ACYL-COA SYNTHETASE"/>
    <property type="match status" value="1"/>
</dbReference>
<gene>
    <name evidence="4" type="ORF">SAMN02983003_0377</name>
</gene>
<dbReference type="RefSeq" id="WP_072341356.1">
    <property type="nucleotide sequence ID" value="NZ_FPKU01000001.1"/>
</dbReference>
<dbReference type="PROSITE" id="PS00455">
    <property type="entry name" value="AMP_BINDING"/>
    <property type="match status" value="1"/>
</dbReference>
<dbReference type="EMBL" id="FPKU01000001">
    <property type="protein sequence ID" value="SFZ81215.1"/>
    <property type="molecule type" value="Genomic_DNA"/>
</dbReference>
<dbReference type="Pfam" id="PF00501">
    <property type="entry name" value="AMP-binding"/>
    <property type="match status" value="1"/>
</dbReference>
<evidence type="ECO:0000256" key="2">
    <source>
        <dbReference type="ARBA" id="ARBA00022598"/>
    </source>
</evidence>
<dbReference type="InterPro" id="IPR020845">
    <property type="entry name" value="AMP-binding_CS"/>
</dbReference>
<dbReference type="STRING" id="665118.SAMN02983003_0377"/>
<dbReference type="InterPro" id="IPR000873">
    <property type="entry name" value="AMP-dep_synth/lig_dom"/>
</dbReference>
<reference evidence="4 5" key="1">
    <citation type="submission" date="2016-11" db="EMBL/GenBank/DDBJ databases">
        <authorList>
            <person name="Jaros S."/>
            <person name="Januszkiewicz K."/>
            <person name="Wedrychowicz H."/>
        </authorList>
    </citation>
    <scope>NUCLEOTIDE SEQUENCE [LARGE SCALE GENOMIC DNA]</scope>
    <source>
        <strain evidence="4 5">ATCC 23634</strain>
    </source>
</reference>
<evidence type="ECO:0000313" key="5">
    <source>
        <dbReference type="Proteomes" id="UP000183447"/>
    </source>
</evidence>
<dbReference type="AlphaFoldDB" id="A0A1K2HSZ9"/>
<dbReference type="GO" id="GO:0006631">
    <property type="term" value="P:fatty acid metabolic process"/>
    <property type="evidence" value="ECO:0007669"/>
    <property type="project" value="TreeGrafter"/>
</dbReference>
<comment type="similarity">
    <text evidence="1">Belongs to the ATP-dependent AMP-binding enzyme family.</text>
</comment>
<dbReference type="OrthoDB" id="9803968at2"/>
<accession>A0A1K2HSZ9</accession>
<name>A0A1K2HSZ9_9HYPH</name>
<dbReference type="InterPro" id="IPR042099">
    <property type="entry name" value="ANL_N_sf"/>
</dbReference>
<dbReference type="Gene3D" id="3.40.50.12780">
    <property type="entry name" value="N-terminal domain of ligase-like"/>
    <property type="match status" value="1"/>
</dbReference>